<proteinExistence type="predicted"/>
<dbReference type="AlphaFoldDB" id="A0A822YDS3"/>
<keyword evidence="2" id="KW-1185">Reference proteome</keyword>
<organism evidence="1 2">
    <name type="scientific">Nelumbo nucifera</name>
    <name type="common">Sacred lotus</name>
    <dbReference type="NCBI Taxonomy" id="4432"/>
    <lineage>
        <taxon>Eukaryota</taxon>
        <taxon>Viridiplantae</taxon>
        <taxon>Streptophyta</taxon>
        <taxon>Embryophyta</taxon>
        <taxon>Tracheophyta</taxon>
        <taxon>Spermatophyta</taxon>
        <taxon>Magnoliopsida</taxon>
        <taxon>Proteales</taxon>
        <taxon>Nelumbonaceae</taxon>
        <taxon>Nelumbo</taxon>
    </lineage>
</organism>
<accession>A0A822YDS3</accession>
<name>A0A822YDS3_NELNU</name>
<dbReference type="Proteomes" id="UP000607653">
    <property type="component" value="Unassembled WGS sequence"/>
</dbReference>
<sequence>MVFHLPAIQSDHCPILVDTKGDVKPGKKFFKFEAMWLRDSNCREVVKRAWDEHSIGGDVGRGLSGVRKSLSRWNKTEFGNIFNHMRRIQSEIDSLQQLDHSPHTAGMLQSLYLQLQELQHKEELFWMQRSRESWLRLGDKNTHYFHLNAVQHRKRSSIDGLKRADGSWTYEKNEIRNMFVEHFSNFFHTSSQTVAPEILALLQPIVTTQDNEDLSRLPSKDEIESAIMQMGPFKAPGSYGICFVLSKVLGFGW</sequence>
<gene>
    <name evidence="1" type="ORF">HUJ06_009363</name>
</gene>
<evidence type="ECO:0000313" key="2">
    <source>
        <dbReference type="Proteomes" id="UP000607653"/>
    </source>
</evidence>
<evidence type="ECO:0000313" key="1">
    <source>
        <dbReference type="EMBL" id="DAD30512.1"/>
    </source>
</evidence>
<comment type="caution">
    <text evidence="1">The sequence shown here is derived from an EMBL/GenBank/DDBJ whole genome shotgun (WGS) entry which is preliminary data.</text>
</comment>
<reference evidence="1 2" key="1">
    <citation type="journal article" date="2020" name="Mol. Biol. Evol.">
        <title>Distinct Expression and Methylation Patterns for Genes with Different Fates following a Single Whole-Genome Duplication in Flowering Plants.</title>
        <authorList>
            <person name="Shi T."/>
            <person name="Rahmani R.S."/>
            <person name="Gugger P.F."/>
            <person name="Wang M."/>
            <person name="Li H."/>
            <person name="Zhang Y."/>
            <person name="Li Z."/>
            <person name="Wang Q."/>
            <person name="Van de Peer Y."/>
            <person name="Marchal K."/>
            <person name="Chen J."/>
        </authorList>
    </citation>
    <scope>NUCLEOTIDE SEQUENCE [LARGE SCALE GENOMIC DNA]</scope>
    <source>
        <tissue evidence="1">Leaf</tissue>
    </source>
</reference>
<dbReference type="EMBL" id="DUZY01000003">
    <property type="protein sequence ID" value="DAD30512.1"/>
    <property type="molecule type" value="Genomic_DNA"/>
</dbReference>
<protein>
    <submittedName>
        <fullName evidence="1">Uncharacterized protein</fullName>
    </submittedName>
</protein>